<evidence type="ECO:0000313" key="1">
    <source>
        <dbReference type="EMBL" id="MBB5937321.1"/>
    </source>
</evidence>
<name>A0A7W9V0I8_9ACTN</name>
<comment type="caution">
    <text evidence="1">The sequence shown here is derived from an EMBL/GenBank/DDBJ whole genome shotgun (WGS) entry which is preliminary data.</text>
</comment>
<reference evidence="1 2" key="1">
    <citation type="submission" date="2020-08" db="EMBL/GenBank/DDBJ databases">
        <title>Genomic Encyclopedia of Type Strains, Phase III (KMG-III): the genomes of soil and plant-associated and newly described type strains.</title>
        <authorList>
            <person name="Whitman W."/>
        </authorList>
    </citation>
    <scope>NUCLEOTIDE SEQUENCE [LARGE SCALE GENOMIC DNA]</scope>
    <source>
        <strain evidence="1 2">CECT 8305</strain>
    </source>
</reference>
<dbReference type="RefSeq" id="WP_184574201.1">
    <property type="nucleotide sequence ID" value="NZ_JACHJL010000011.1"/>
</dbReference>
<gene>
    <name evidence="1" type="ORF">FHS42_004400</name>
</gene>
<proteinExistence type="predicted"/>
<dbReference type="Proteomes" id="UP000588098">
    <property type="component" value="Unassembled WGS sequence"/>
</dbReference>
<accession>A0A7W9V0I8</accession>
<organism evidence="1 2">
    <name type="scientific">Streptomyces zagrosensis</name>
    <dbReference type="NCBI Taxonomy" id="1042984"/>
    <lineage>
        <taxon>Bacteria</taxon>
        <taxon>Bacillati</taxon>
        <taxon>Actinomycetota</taxon>
        <taxon>Actinomycetes</taxon>
        <taxon>Kitasatosporales</taxon>
        <taxon>Streptomycetaceae</taxon>
        <taxon>Streptomyces</taxon>
    </lineage>
</organism>
<evidence type="ECO:0000313" key="2">
    <source>
        <dbReference type="Proteomes" id="UP000588098"/>
    </source>
</evidence>
<keyword evidence="2" id="KW-1185">Reference proteome</keyword>
<sequence>MDWMKAATVIGAAAAIGSVAFTGVATYYSAMVSRDQLEQSQEDARKKVHEQAERVTWWHEFNGGKGGRRAIWVVNRSHDPIMDMDVSIAHNGERGESTTNLDYSTRLHIYNLAPCTAMRINPPLKPRFVVLDVEFTDSANNRWVRDRIGTLSRTDYGVDPEDKYKNLKHTNAIWDGNSRPTKPAEGCGDSER</sequence>
<protein>
    <submittedName>
        <fullName evidence="1">Uncharacterized protein</fullName>
    </submittedName>
</protein>
<dbReference type="AlphaFoldDB" id="A0A7W9V0I8"/>
<dbReference type="EMBL" id="JACHJL010000011">
    <property type="protein sequence ID" value="MBB5937321.1"/>
    <property type="molecule type" value="Genomic_DNA"/>
</dbReference>